<dbReference type="RefSeq" id="WP_011012284.1">
    <property type="nucleotide sequence ID" value="NC_003413.1"/>
</dbReference>
<gene>
    <name evidence="8" type="ORF">PFDSM3638_05735</name>
</gene>
<evidence type="ECO:0000256" key="1">
    <source>
        <dbReference type="ARBA" id="ARBA00004651"/>
    </source>
</evidence>
<dbReference type="InterPro" id="IPR037185">
    <property type="entry name" value="EmrE-like"/>
</dbReference>
<keyword evidence="3 6" id="KW-0812">Transmembrane</keyword>
<dbReference type="EMBL" id="CP023154">
    <property type="protein sequence ID" value="QEK78799.1"/>
    <property type="molecule type" value="Genomic_DNA"/>
</dbReference>
<feature type="transmembrane region" description="Helical" evidence="6">
    <location>
        <begin position="33"/>
        <end position="51"/>
    </location>
</feature>
<evidence type="ECO:0000256" key="3">
    <source>
        <dbReference type="ARBA" id="ARBA00022692"/>
    </source>
</evidence>
<protein>
    <submittedName>
        <fullName evidence="8">EamA family transporter</fullName>
    </submittedName>
</protein>
<feature type="domain" description="EamA" evidence="7">
    <location>
        <begin position="6"/>
        <end position="132"/>
    </location>
</feature>
<evidence type="ECO:0000313" key="8">
    <source>
        <dbReference type="EMBL" id="QEK78799.1"/>
    </source>
</evidence>
<comment type="subcellular location">
    <subcellularLocation>
        <location evidence="1">Cell membrane</location>
        <topology evidence="1">Multi-pass membrane protein</topology>
    </subcellularLocation>
</comment>
<sequence length="267" mass="28904">MEERSKGVALALVGMILYGLEPVIISYNPVNPISFAFFSALFASLLLLPFANFGEVRAEWERGALIGFFGTFLAYLSYSFGARMSTSINAALITRAEVVFSFLLSYIVLKEAITKRRVGYSALVVVGVVLVITQGKRVSLNPGDGLLLLVPLFWQLGHVIAKRTKGSPQTIAFLRNSFGALFLFIPTLLTEMSFTFYSVVEGMIIAFGQLIWYSAIKRIDLSLATAIITPAPAVAIGIALLTGTPVTLWHVAGFVLITLGTLGLTKA</sequence>
<dbReference type="GeneID" id="13301749"/>
<dbReference type="PANTHER" id="PTHR42920:SF5">
    <property type="entry name" value="EAMA DOMAIN-CONTAINING PROTEIN"/>
    <property type="match status" value="1"/>
</dbReference>
<dbReference type="GeneID" id="41712953"/>
<evidence type="ECO:0000256" key="2">
    <source>
        <dbReference type="ARBA" id="ARBA00022475"/>
    </source>
</evidence>
<name>A0A5C0XPS9_PYRFU</name>
<accession>A0A5C0XPS9</accession>
<feature type="transmembrane region" description="Helical" evidence="6">
    <location>
        <begin position="247"/>
        <end position="265"/>
    </location>
</feature>
<proteinExistence type="predicted"/>
<dbReference type="InterPro" id="IPR051258">
    <property type="entry name" value="Diverse_Substrate_Transporter"/>
</dbReference>
<organism evidence="8 9">
    <name type="scientific">Pyrococcus furiosus (strain ATCC 43587 / DSM 3638 / JCM 8422 / Vc1)</name>
    <dbReference type="NCBI Taxonomy" id="186497"/>
    <lineage>
        <taxon>Archaea</taxon>
        <taxon>Methanobacteriati</taxon>
        <taxon>Methanobacteriota</taxon>
        <taxon>Thermococci</taxon>
        <taxon>Thermococcales</taxon>
        <taxon>Thermococcaceae</taxon>
        <taxon>Pyrococcus</taxon>
    </lineage>
</organism>
<feature type="transmembrane region" description="Helical" evidence="6">
    <location>
        <begin position="221"/>
        <end position="241"/>
    </location>
</feature>
<feature type="transmembrane region" description="Helical" evidence="6">
    <location>
        <begin position="195"/>
        <end position="214"/>
    </location>
</feature>
<dbReference type="Gene3D" id="1.10.3730.20">
    <property type="match status" value="1"/>
</dbReference>
<reference evidence="8 9" key="1">
    <citation type="submission" date="2017-08" db="EMBL/GenBank/DDBJ databases">
        <title>Resequencing and Reannotation of the genome of Pyrococcus furiosus type strain DSM3638.</title>
        <authorList>
            <person name="Reichelt R.M."/>
            <person name="Bunk B."/>
        </authorList>
    </citation>
    <scope>NUCLEOTIDE SEQUENCE [LARGE SCALE GENOMIC DNA]</scope>
    <source>
        <strain evidence="8 9">DSM 3638</strain>
    </source>
</reference>
<feature type="transmembrane region" description="Helical" evidence="6">
    <location>
        <begin position="173"/>
        <end position="189"/>
    </location>
</feature>
<feature type="transmembrane region" description="Helical" evidence="6">
    <location>
        <begin position="63"/>
        <end position="81"/>
    </location>
</feature>
<dbReference type="Proteomes" id="UP000324354">
    <property type="component" value="Chromosome"/>
</dbReference>
<feature type="transmembrane region" description="Helical" evidence="6">
    <location>
        <begin position="7"/>
        <end position="27"/>
    </location>
</feature>
<evidence type="ECO:0000256" key="5">
    <source>
        <dbReference type="ARBA" id="ARBA00023136"/>
    </source>
</evidence>
<keyword evidence="2" id="KW-1003">Cell membrane</keyword>
<keyword evidence="5 6" id="KW-0472">Membrane</keyword>
<dbReference type="GO" id="GO:0005886">
    <property type="term" value="C:plasma membrane"/>
    <property type="evidence" value="ECO:0007669"/>
    <property type="project" value="UniProtKB-SubCell"/>
</dbReference>
<dbReference type="PANTHER" id="PTHR42920">
    <property type="entry name" value="OS03G0707200 PROTEIN-RELATED"/>
    <property type="match status" value="1"/>
</dbReference>
<dbReference type="InterPro" id="IPR000620">
    <property type="entry name" value="EamA_dom"/>
</dbReference>
<dbReference type="SUPFAM" id="SSF103481">
    <property type="entry name" value="Multidrug resistance efflux transporter EmrE"/>
    <property type="match status" value="2"/>
</dbReference>
<evidence type="ECO:0000313" key="9">
    <source>
        <dbReference type="Proteomes" id="UP000324354"/>
    </source>
</evidence>
<feature type="transmembrane region" description="Helical" evidence="6">
    <location>
        <begin position="87"/>
        <end position="109"/>
    </location>
</feature>
<dbReference type="OrthoDB" id="86099at2157"/>
<dbReference type="Pfam" id="PF00892">
    <property type="entry name" value="EamA"/>
    <property type="match status" value="2"/>
</dbReference>
<evidence type="ECO:0000256" key="4">
    <source>
        <dbReference type="ARBA" id="ARBA00022989"/>
    </source>
</evidence>
<keyword evidence="4 6" id="KW-1133">Transmembrane helix</keyword>
<feature type="domain" description="EamA" evidence="7">
    <location>
        <begin position="142"/>
        <end position="264"/>
    </location>
</feature>
<evidence type="ECO:0000256" key="6">
    <source>
        <dbReference type="SAM" id="Phobius"/>
    </source>
</evidence>
<dbReference type="AlphaFoldDB" id="A0A5C0XPS9"/>
<evidence type="ECO:0000259" key="7">
    <source>
        <dbReference type="Pfam" id="PF00892"/>
    </source>
</evidence>